<protein>
    <submittedName>
        <fullName evidence="2">DUF4376 domain-containing protein</fullName>
    </submittedName>
</protein>
<evidence type="ECO:0000313" key="3">
    <source>
        <dbReference type="EMBL" id="TXK70521.1"/>
    </source>
</evidence>
<keyword evidence="5" id="KW-1185">Reference proteome</keyword>
<accession>A0AAE5YGJ3</accession>
<gene>
    <name evidence="2" type="ORF">A9460_03725</name>
    <name evidence="3" type="ORF">FVD15_03415</name>
</gene>
<dbReference type="EMBL" id="VRMB01000009">
    <property type="protein sequence ID" value="TXK70521.1"/>
    <property type="molecule type" value="Genomic_DNA"/>
</dbReference>
<dbReference type="Pfam" id="PF14301">
    <property type="entry name" value="DUF4376"/>
    <property type="match status" value="1"/>
</dbReference>
<evidence type="ECO:0000313" key="5">
    <source>
        <dbReference type="Proteomes" id="UP000321325"/>
    </source>
</evidence>
<dbReference type="InterPro" id="IPR025484">
    <property type="entry name" value="DUF4376"/>
</dbReference>
<name>A0AAE5YGJ3_9BACT</name>
<reference evidence="3 5" key="2">
    <citation type="submission" date="2019-08" db="EMBL/GenBank/DDBJ databases">
        <title>Rapid identification of Enteric Bacteria from Whole Genome Sequences (WGS) using Average Nucleotide Identity (ANI).</title>
        <authorList>
            <person name="Lane C."/>
        </authorList>
    </citation>
    <scope>NUCLEOTIDE SEQUENCE [LARGE SCALE GENOMIC DNA]</scope>
    <source>
        <strain evidence="3 5">2010D-8464</strain>
    </source>
</reference>
<sequence length="207" mass="24149">MFYKIDEEVFFNQNVYIKKVDLEGLEGEDTYFLDKLDDDELKILGFARVSEQELPSFDEKTQELIREEELDESSNIFHIRYKVLEKSLNALKEIKLDEIRAKKDEALESGIVYNEHTFQTSQKDKLNINGAVTNLMLDIQSGTNSISEITWIDINDEKVTFTPQDFLKFASAVAYHTQEITFKANMIKEKIQQANSKEELEGIKWEM</sequence>
<proteinExistence type="predicted"/>
<feature type="domain" description="DUF4376" evidence="1">
    <location>
        <begin position="91"/>
        <end position="198"/>
    </location>
</feature>
<evidence type="ECO:0000259" key="1">
    <source>
        <dbReference type="Pfam" id="PF14301"/>
    </source>
</evidence>
<dbReference type="Proteomes" id="UP000321325">
    <property type="component" value="Unassembled WGS sequence"/>
</dbReference>
<dbReference type="RefSeq" id="WP_069106939.1">
    <property type="nucleotide sequence ID" value="NZ_CP037746.1"/>
</dbReference>
<dbReference type="GeneID" id="66287555"/>
<organism evidence="2 4">
    <name type="scientific">Campylobacter volucris</name>
    <dbReference type="NCBI Taxonomy" id="1031542"/>
    <lineage>
        <taxon>Bacteria</taxon>
        <taxon>Pseudomonadati</taxon>
        <taxon>Campylobacterota</taxon>
        <taxon>Epsilonproteobacteria</taxon>
        <taxon>Campylobacterales</taxon>
        <taxon>Campylobacteraceae</taxon>
        <taxon>Campylobacter</taxon>
    </lineage>
</organism>
<evidence type="ECO:0000313" key="2">
    <source>
        <dbReference type="EMBL" id="QBL13484.1"/>
    </source>
</evidence>
<dbReference type="AlphaFoldDB" id="A0AAE5YGJ3"/>
<dbReference type="EMBL" id="CP037746">
    <property type="protein sequence ID" value="QBL13484.1"/>
    <property type="molecule type" value="Genomic_DNA"/>
</dbReference>
<evidence type="ECO:0000313" key="4">
    <source>
        <dbReference type="Proteomes" id="UP000293421"/>
    </source>
</evidence>
<reference evidence="2 4" key="1">
    <citation type="submission" date="2019-02" db="EMBL/GenBank/DDBJ databases">
        <title>Use of ANI for Rapid Identification of Enteric Bacteria.</title>
        <authorList>
            <person name="Pruckler J."/>
            <person name="Lane C."/>
            <person name="Aubert R."/>
        </authorList>
    </citation>
    <scope>NUCLEOTIDE SEQUENCE [LARGE SCALE GENOMIC DNA]</scope>
    <source>
        <strain evidence="2 4">2014D-0083</strain>
    </source>
</reference>
<dbReference type="Proteomes" id="UP000293421">
    <property type="component" value="Chromosome"/>
</dbReference>